<organism evidence="2 3">
    <name type="scientific">Pseudoduganella danionis</name>
    <dbReference type="NCBI Taxonomy" id="1890295"/>
    <lineage>
        <taxon>Bacteria</taxon>
        <taxon>Pseudomonadati</taxon>
        <taxon>Pseudomonadota</taxon>
        <taxon>Betaproteobacteria</taxon>
        <taxon>Burkholderiales</taxon>
        <taxon>Oxalobacteraceae</taxon>
        <taxon>Telluria group</taxon>
        <taxon>Pseudoduganella</taxon>
    </lineage>
</organism>
<reference evidence="2 3" key="1">
    <citation type="submission" date="2019-11" db="EMBL/GenBank/DDBJ databases">
        <title>Type strains purchased from KCTC, JCM and DSMZ.</title>
        <authorList>
            <person name="Lu H."/>
        </authorList>
    </citation>
    <scope>NUCLEOTIDE SEQUENCE [LARGE SCALE GENOMIC DNA]</scope>
    <source>
        <strain evidence="2 3">DSM 103461</strain>
    </source>
</reference>
<evidence type="ECO:0000313" key="2">
    <source>
        <dbReference type="EMBL" id="MTW31675.1"/>
    </source>
</evidence>
<dbReference type="Gene3D" id="3.40.50.2000">
    <property type="entry name" value="Glycogen Phosphorylase B"/>
    <property type="match status" value="3"/>
</dbReference>
<feature type="domain" description="Glycosyl transferase family 1" evidence="1">
    <location>
        <begin position="390"/>
        <end position="564"/>
    </location>
</feature>
<proteinExistence type="predicted"/>
<feature type="domain" description="Glycosyl transferase family 1" evidence="1">
    <location>
        <begin position="1241"/>
        <end position="1389"/>
    </location>
</feature>
<gene>
    <name evidence="2" type="ORF">GM655_02420</name>
</gene>
<dbReference type="PANTHER" id="PTHR46401:SF9">
    <property type="entry name" value="MANNOSYLTRANSFERASE A"/>
    <property type="match status" value="1"/>
</dbReference>
<sequence>MRLVIDLQACQNGAATAPAAIFSLVQALLRDPEHSVQVVYASQPQDSIDALRLALDGLLPAQHLIPYDTPTGAGWSHHAASVIRAGFLASLNPDVVLVPGLFDQPCELAVFGCEANSLRLAYTRAEPLSAAAKLSDRAHQALQRAACVYTLPATVHDDAAAVAASLMQQLQACCDQRRTATAPAGRPALAYISPLPPQKSGIADYSVELIEQLQAHYDITLVVASANQAEIAATELGQRLPLLNEQQFAAVAAGFQRRLYHFGNSNAHQYMFGLLQRFPGMVVLHDFFLSGVIDNMERDGVQPLAYVRALYHAHGYTGLLAQRELGHNPSIWAMPANKEVLDQAAGVIVHAEFSRVLADQWYGPGTAQHWRVLPLLRGMPHQHTPAHARQLARQQLGLADDEFLVCSFGMLGPTKLNHRLLAAFGASSLAQQARCRLVFVGENEGGRYGLELSQQIAAQQAAGAARISITGFVSAEAYQHYLAASDIAVQLRTSTRGETSASVLDCLLHGIPTIINAHGAAASLPEQVLVKLPDLFEDAALGAALDQLYQDPQQRAKLATAAREFVRVEHAPALVGQLYQQAIEELSQRSSMAHYQHLVANLASISAQPGAQAPQTAQLISAAAAIAANQPAQTPRQLLVDISALVQIDHKTGIQRVVRSILLALIKQPPAGYRVEPVYGEGGNRSYRYARSFTSAMLGVHSPQLEDAPIESRPGDLFLGLDLASNSTTQNQPQLLALRRRGVAVWFVVYDLLPVLRPECFVFGAEKYYRDYLDTITYVADGIVTISRSVADELATWLAQQPNRRHAPLQLSYFHLGADLQASAPSTGLPPNAEQVLAAVQQAPTLLLVGTLEPRKGQAQALAACELLWQQGVAVNLVIVGKNGWLVDDLAKRLEQHAQRGQRLFWLAGVSDQMLEQLYQHCAALLAPSEGEGFGLPLIEAAQHQLPIIARGIPVFREVAGPHAYYFDGKQPQDLADAIAHWLQLHAQGQAPQSSAMPWLSWAESAQQLMQATVYGQRYTSVAANGIAPQLLVDVSAIAREDLKTGIQRVVRAQLAELLAQHQPRFQVLPVYLSDEGGRWHYRYGRCYLHTLAGTDSYGVVDDEVQVRAGDVFYSPDFYPGAVTEAARTGLYQRWRHAGVSVNFLIHDLLPVLRPEFFPSHVDDVFEQWLHSVSSNADRLLCISGAVADETRDWLRQHAPQRALPQFAVLHHGADIAASVPSTGLPADAAAVLADIQSVPSFLMVGTIEPRKGHLQALDAFEQLWAAGVDIRLVIVGGEGWKGLPEAQRRTIPAIMARLRQHPELGRRLHWLQGISDEYLERVYQDCACLLFPSEGEGFGLPLIEAARHDMPLLTRDIPVFREIAGEHAQYFNGNTGAALADALREWLRRHADGLTIASHGMPWHTWADNARQLTHILFGADTNGQP</sequence>
<dbReference type="CDD" id="cd03809">
    <property type="entry name" value="GT4_MtfB-like"/>
    <property type="match status" value="2"/>
</dbReference>
<dbReference type="EMBL" id="WNKW01000001">
    <property type="protein sequence ID" value="MTW31675.1"/>
    <property type="molecule type" value="Genomic_DNA"/>
</dbReference>
<feature type="domain" description="Glycosyl transferase family 1" evidence="1">
    <location>
        <begin position="836"/>
        <end position="984"/>
    </location>
</feature>
<protein>
    <submittedName>
        <fullName evidence="2">Glycosyltransferase</fullName>
    </submittedName>
</protein>
<dbReference type="SUPFAM" id="SSF53756">
    <property type="entry name" value="UDP-Glycosyltransferase/glycogen phosphorylase"/>
    <property type="match status" value="3"/>
</dbReference>
<dbReference type="InterPro" id="IPR001296">
    <property type="entry name" value="Glyco_trans_1"/>
</dbReference>
<name>A0ABW9SID0_9BURK</name>
<evidence type="ECO:0000313" key="3">
    <source>
        <dbReference type="Proteomes" id="UP000735592"/>
    </source>
</evidence>
<comment type="caution">
    <text evidence="2">The sequence shown here is derived from an EMBL/GenBank/DDBJ whole genome shotgun (WGS) entry which is preliminary data.</text>
</comment>
<dbReference type="Proteomes" id="UP000735592">
    <property type="component" value="Unassembled WGS sequence"/>
</dbReference>
<evidence type="ECO:0000259" key="1">
    <source>
        <dbReference type="Pfam" id="PF00534"/>
    </source>
</evidence>
<dbReference type="CDD" id="cd03801">
    <property type="entry name" value="GT4_PimA-like"/>
    <property type="match status" value="1"/>
</dbReference>
<dbReference type="Pfam" id="PF00534">
    <property type="entry name" value="Glycos_transf_1"/>
    <property type="match status" value="3"/>
</dbReference>
<accession>A0ABW9SID0</accession>
<keyword evidence="3" id="KW-1185">Reference proteome</keyword>
<dbReference type="RefSeq" id="WP_155433025.1">
    <property type="nucleotide sequence ID" value="NZ_JBHLXK010000001.1"/>
</dbReference>
<dbReference type="PANTHER" id="PTHR46401">
    <property type="entry name" value="GLYCOSYLTRANSFERASE WBBK-RELATED"/>
    <property type="match status" value="1"/>
</dbReference>